<dbReference type="PROSITE" id="PS00678">
    <property type="entry name" value="WD_REPEATS_1"/>
    <property type="match status" value="1"/>
</dbReference>
<dbReference type="PROSITE" id="PS50082">
    <property type="entry name" value="WD_REPEATS_2"/>
    <property type="match status" value="1"/>
</dbReference>
<keyword evidence="8" id="KW-1185">Reference proteome</keyword>
<feature type="domain" description="CDC20/Fizzy WD40" evidence="6">
    <location>
        <begin position="336"/>
        <end position="608"/>
    </location>
</feature>
<dbReference type="Gene3D" id="2.130.10.10">
    <property type="entry name" value="YVTN repeat-like/Quinoprotein amine dehydrogenase"/>
    <property type="match status" value="2"/>
</dbReference>
<evidence type="ECO:0000256" key="3">
    <source>
        <dbReference type="ARBA" id="ARBA00022737"/>
    </source>
</evidence>
<dbReference type="Pfam" id="PF00400">
    <property type="entry name" value="WD40"/>
    <property type="match status" value="1"/>
</dbReference>
<dbReference type="KEGG" id="zmk:HG535_0E01220"/>
<dbReference type="GO" id="GO:1990757">
    <property type="term" value="F:ubiquitin ligase activator activity"/>
    <property type="evidence" value="ECO:0007669"/>
    <property type="project" value="TreeGrafter"/>
</dbReference>
<dbReference type="SUPFAM" id="SSF50978">
    <property type="entry name" value="WD40 repeat-like"/>
    <property type="match status" value="1"/>
</dbReference>
<dbReference type="InterPro" id="IPR001680">
    <property type="entry name" value="WD40_rpt"/>
</dbReference>
<evidence type="ECO:0000256" key="4">
    <source>
        <dbReference type="PROSITE-ProRule" id="PRU00221"/>
    </source>
</evidence>
<dbReference type="InterPro" id="IPR033010">
    <property type="entry name" value="Cdc20/Fizzy"/>
</dbReference>
<reference evidence="7 8" key="1">
    <citation type="submission" date="2020-07" db="EMBL/GenBank/DDBJ databases">
        <title>The yeast mating-type switching endonuclease HO is a domesticated member of an unorthodox homing genetic element family.</title>
        <authorList>
            <person name="Coughlan A.Y."/>
            <person name="Lombardi L."/>
            <person name="Braun-Galleani S."/>
            <person name="Martos A.R."/>
            <person name="Galeote V."/>
            <person name="Bigey F."/>
            <person name="Dequin S."/>
            <person name="Byrne K.P."/>
            <person name="Wolfe K.H."/>
        </authorList>
    </citation>
    <scope>NUCLEOTIDE SEQUENCE [LARGE SCALE GENOMIC DNA]</scope>
    <source>
        <strain evidence="7 8">NRRL Y-6702</strain>
    </source>
</reference>
<dbReference type="EMBL" id="CP058608">
    <property type="protein sequence ID" value="QLG73038.1"/>
    <property type="molecule type" value="Genomic_DNA"/>
</dbReference>
<dbReference type="PANTHER" id="PTHR19918:SF5">
    <property type="entry name" value="MEIOSIS-SPECIFIC APC_C ACTIVATOR PROTEIN AMA1"/>
    <property type="match status" value="1"/>
</dbReference>
<proteinExistence type="inferred from homology"/>
<evidence type="ECO:0000313" key="7">
    <source>
        <dbReference type="EMBL" id="QLG73038.1"/>
    </source>
</evidence>
<keyword evidence="2 4" id="KW-0853">WD repeat</keyword>
<feature type="compositionally biased region" description="Polar residues" evidence="5">
    <location>
        <begin position="1"/>
        <end position="28"/>
    </location>
</feature>
<dbReference type="Proteomes" id="UP000509704">
    <property type="component" value="Chromosome 5"/>
</dbReference>
<feature type="compositionally biased region" description="Polar residues" evidence="5">
    <location>
        <begin position="45"/>
        <end position="57"/>
    </location>
</feature>
<dbReference type="OrthoDB" id="10263272at2759"/>
<evidence type="ECO:0000256" key="2">
    <source>
        <dbReference type="ARBA" id="ARBA00022574"/>
    </source>
</evidence>
<dbReference type="SMART" id="SM00320">
    <property type="entry name" value="WD40"/>
    <property type="match status" value="4"/>
</dbReference>
<dbReference type="GO" id="GO:0031145">
    <property type="term" value="P:anaphase-promoting complex-dependent catabolic process"/>
    <property type="evidence" value="ECO:0007669"/>
    <property type="project" value="TreeGrafter"/>
</dbReference>
<dbReference type="InterPro" id="IPR019775">
    <property type="entry name" value="WD40_repeat_CS"/>
</dbReference>
<dbReference type="InterPro" id="IPR015943">
    <property type="entry name" value="WD40/YVTN_repeat-like_dom_sf"/>
</dbReference>
<feature type="region of interest" description="Disordered" evidence="5">
    <location>
        <begin position="1"/>
        <end position="57"/>
    </location>
</feature>
<sequence length="647" mass="72120">MSNHETGNSRTPKRQTSTNRKPYQDNGQSVGGCGLGGNRLDRFIPQQTSKRAYRSSPSLKKFDIRELELSAKSPSPERLSSPEFFSNLRTTGHYEAINRYAADDSETTTPNTSVTGTANNTSISSVKLSFDQKRHREFIADCLGFQSPERVLMFHSSHGDGKDGSCKSDDKIIGDSSKNRALAMMNQHHHYLRVDPMASALPPSRAIHYLGTTAFSKMTQSLSFVSDQEQDRPSKRVKSQIPYRVLDAPSLRNDFYSNLISWSKTTNHIMVGLGCSVYIWSDSLGAVPVLNHDYLGAKNDIVTCVSFCPTTSHFVVGTKQGRVLLFDQKICLEAYQAGNMTIKPLYEYQTDTLRGISCIEWSEKSSVLKFLVGEESGTVICLAMNDSSRPPTLPKKNLRNSSSIEDDEWMSREFSPRLHHHDSYSQPGNSLYNLQCVFKFQAQSQQICGISLKEDDELLAIGGNDNSCTLWDISLVRSPKLRFVLPHGAAVKAITFCPWSKSLLATGAGSKDRKIRFWHTKTGTLLDEIQTNGQITSLIWSTRYKQIVATFGFGDVDDPILVTLYSYPKLIPLQQVRSPTPLRVLSAVPSPDMTSICVAANDETIRFYELWSDKEDVISEAQESGIYGSNIIDYVEGIGGSHCETIR</sequence>
<evidence type="ECO:0000313" key="8">
    <source>
        <dbReference type="Proteomes" id="UP000509704"/>
    </source>
</evidence>
<organism evidence="7 8">
    <name type="scientific">Zygotorulaspora mrakii</name>
    <name type="common">Zygosaccharomyces mrakii</name>
    <dbReference type="NCBI Taxonomy" id="42260"/>
    <lineage>
        <taxon>Eukaryota</taxon>
        <taxon>Fungi</taxon>
        <taxon>Dikarya</taxon>
        <taxon>Ascomycota</taxon>
        <taxon>Saccharomycotina</taxon>
        <taxon>Saccharomycetes</taxon>
        <taxon>Saccharomycetales</taxon>
        <taxon>Saccharomycetaceae</taxon>
        <taxon>Zygotorulaspora</taxon>
    </lineage>
</organism>
<accession>A0A7H9B305</accession>
<keyword evidence="3" id="KW-0677">Repeat</keyword>
<comment type="similarity">
    <text evidence="1">Belongs to the WD repeat CDC20/Fizzy family.</text>
</comment>
<evidence type="ECO:0000256" key="1">
    <source>
        <dbReference type="ARBA" id="ARBA00006445"/>
    </source>
</evidence>
<protein>
    <recommendedName>
        <fullName evidence="6">CDC20/Fizzy WD40 domain-containing protein</fullName>
    </recommendedName>
</protein>
<feature type="repeat" description="WD" evidence="4">
    <location>
        <begin position="440"/>
        <end position="474"/>
    </location>
</feature>
<dbReference type="InterPro" id="IPR056150">
    <property type="entry name" value="WD40_CDC20-Fz"/>
</dbReference>
<name>A0A7H9B305_ZYGMR</name>
<dbReference type="Pfam" id="PF24807">
    <property type="entry name" value="WD40_CDC20-Fz"/>
    <property type="match status" value="1"/>
</dbReference>
<dbReference type="GO" id="GO:0010997">
    <property type="term" value="F:anaphase-promoting complex binding"/>
    <property type="evidence" value="ECO:0007669"/>
    <property type="project" value="InterPro"/>
</dbReference>
<dbReference type="GO" id="GO:0005680">
    <property type="term" value="C:anaphase-promoting complex"/>
    <property type="evidence" value="ECO:0007669"/>
    <property type="project" value="TreeGrafter"/>
</dbReference>
<gene>
    <name evidence="7" type="ORF">HG535_0E01220</name>
</gene>
<dbReference type="GO" id="GO:1905786">
    <property type="term" value="P:positive regulation of anaphase-promoting complex-dependent catabolic process"/>
    <property type="evidence" value="ECO:0007669"/>
    <property type="project" value="TreeGrafter"/>
</dbReference>
<dbReference type="PANTHER" id="PTHR19918">
    <property type="entry name" value="CELL DIVISION CYCLE 20 CDC20 FIZZY -RELATED"/>
    <property type="match status" value="1"/>
</dbReference>
<evidence type="ECO:0000256" key="5">
    <source>
        <dbReference type="SAM" id="MobiDB-lite"/>
    </source>
</evidence>
<dbReference type="InterPro" id="IPR036322">
    <property type="entry name" value="WD40_repeat_dom_sf"/>
</dbReference>
<evidence type="ECO:0000259" key="6">
    <source>
        <dbReference type="Pfam" id="PF24807"/>
    </source>
</evidence>
<dbReference type="GeneID" id="59236780"/>
<dbReference type="RefSeq" id="XP_037144765.1">
    <property type="nucleotide sequence ID" value="XM_037288870.1"/>
</dbReference>
<dbReference type="AlphaFoldDB" id="A0A7H9B305"/>